<organism evidence="1 2">
    <name type="scientific">Nocardioides antri</name>
    <dbReference type="NCBI Taxonomy" id="2607659"/>
    <lineage>
        <taxon>Bacteria</taxon>
        <taxon>Bacillati</taxon>
        <taxon>Actinomycetota</taxon>
        <taxon>Actinomycetes</taxon>
        <taxon>Propionibacteriales</taxon>
        <taxon>Nocardioidaceae</taxon>
        <taxon>Nocardioides</taxon>
    </lineage>
</organism>
<keyword evidence="2" id="KW-1185">Reference proteome</keyword>
<reference evidence="1 2" key="1">
    <citation type="submission" date="2019-09" db="EMBL/GenBank/DDBJ databases">
        <title>Nocardioides panacisoli sp. nov., isolated from the soil of a ginseng field.</title>
        <authorList>
            <person name="Cho C."/>
        </authorList>
    </citation>
    <scope>NUCLEOTIDE SEQUENCE [LARGE SCALE GENOMIC DNA]</scope>
    <source>
        <strain evidence="1 2">BN140041</strain>
    </source>
</reference>
<accession>A0A5B1M791</accession>
<evidence type="ECO:0000313" key="1">
    <source>
        <dbReference type="EMBL" id="KAA1428663.1"/>
    </source>
</evidence>
<proteinExistence type="predicted"/>
<protein>
    <submittedName>
        <fullName evidence="1">Uncharacterized protein</fullName>
    </submittedName>
</protein>
<sequence>MTTTIDAATANLLRSRLLDLARRQDELAAYEAAATPYWKPQAPAVHGRRTAADVLRAEADRLLDAS</sequence>
<dbReference type="Proteomes" id="UP000324351">
    <property type="component" value="Unassembled WGS sequence"/>
</dbReference>
<gene>
    <name evidence="1" type="ORF">F0U47_00090</name>
</gene>
<evidence type="ECO:0000313" key="2">
    <source>
        <dbReference type="Proteomes" id="UP000324351"/>
    </source>
</evidence>
<dbReference type="EMBL" id="VUJW01000001">
    <property type="protein sequence ID" value="KAA1428663.1"/>
    <property type="molecule type" value="Genomic_DNA"/>
</dbReference>
<comment type="caution">
    <text evidence="1">The sequence shown here is derived from an EMBL/GenBank/DDBJ whole genome shotgun (WGS) entry which is preliminary data.</text>
</comment>
<reference evidence="1 2" key="2">
    <citation type="submission" date="2019-09" db="EMBL/GenBank/DDBJ databases">
        <authorList>
            <person name="Jin C."/>
        </authorList>
    </citation>
    <scope>NUCLEOTIDE SEQUENCE [LARGE SCALE GENOMIC DNA]</scope>
    <source>
        <strain evidence="1 2">BN140041</strain>
    </source>
</reference>
<name>A0A5B1M791_9ACTN</name>
<dbReference type="AlphaFoldDB" id="A0A5B1M791"/>
<dbReference type="RefSeq" id="WP_149748286.1">
    <property type="nucleotide sequence ID" value="NZ_VUJW01000001.1"/>
</dbReference>